<name>A0A4R6UTF0_9GAMM</name>
<dbReference type="GO" id="GO:0015627">
    <property type="term" value="C:type II protein secretion system complex"/>
    <property type="evidence" value="ECO:0007669"/>
    <property type="project" value="InterPro"/>
</dbReference>
<evidence type="ECO:0000256" key="1">
    <source>
        <dbReference type="SAM" id="Phobius"/>
    </source>
</evidence>
<dbReference type="AlphaFoldDB" id="A0A4R6UTF0"/>
<accession>A0A4R6UTF0</accession>
<dbReference type="Proteomes" id="UP000295375">
    <property type="component" value="Unassembled WGS sequence"/>
</dbReference>
<evidence type="ECO:0000313" key="2">
    <source>
        <dbReference type="EMBL" id="TDQ50441.1"/>
    </source>
</evidence>
<dbReference type="RefSeq" id="WP_133587603.1">
    <property type="nucleotide sequence ID" value="NZ_CP037953.1"/>
</dbReference>
<keyword evidence="1" id="KW-0472">Membrane</keyword>
<dbReference type="Pfam" id="PF07963">
    <property type="entry name" value="N_methyl"/>
    <property type="match status" value="1"/>
</dbReference>
<feature type="transmembrane region" description="Helical" evidence="1">
    <location>
        <begin position="34"/>
        <end position="61"/>
    </location>
</feature>
<dbReference type="Gene3D" id="3.30.700.10">
    <property type="entry name" value="Glycoprotein, Type 4 Pilin"/>
    <property type="match status" value="1"/>
</dbReference>
<dbReference type="NCBIfam" id="TIGR02532">
    <property type="entry name" value="IV_pilin_GFxxxE"/>
    <property type="match status" value="1"/>
</dbReference>
<protein>
    <submittedName>
        <fullName evidence="2">MSHA pilin protein MshC</fullName>
    </submittedName>
</protein>
<keyword evidence="1" id="KW-0812">Transmembrane</keyword>
<keyword evidence="3" id="KW-1185">Reference proteome</keyword>
<proteinExistence type="predicted"/>
<dbReference type="EMBL" id="SNYM01000002">
    <property type="protein sequence ID" value="TDQ50441.1"/>
    <property type="molecule type" value="Genomic_DNA"/>
</dbReference>
<evidence type="ECO:0000313" key="3">
    <source>
        <dbReference type="Proteomes" id="UP000295375"/>
    </source>
</evidence>
<dbReference type="InterPro" id="IPR045584">
    <property type="entry name" value="Pilin-like"/>
</dbReference>
<organism evidence="2 3">
    <name type="scientific">Permianibacter aggregans</name>
    <dbReference type="NCBI Taxonomy" id="1510150"/>
    <lineage>
        <taxon>Bacteria</taxon>
        <taxon>Pseudomonadati</taxon>
        <taxon>Pseudomonadota</taxon>
        <taxon>Gammaproteobacteria</taxon>
        <taxon>Pseudomonadales</taxon>
        <taxon>Pseudomonadaceae</taxon>
        <taxon>Permianibacter</taxon>
    </lineage>
</organism>
<sequence>MPNPLRLTPSRRLPLPTPVAEFVPRRQQKQQHHVAAFTLLELIITIIIIGVLAAVAAPIFFSESSFSSTAARDEMLTALRNAQQRAMADAGTVTCFITTSNSYSVNRACTPGADGTPIMLPERSGSYPRALPDSVTVAPATKLIFGSLGTTTATTFVFSGGDRLCVEASGYAYAC</sequence>
<dbReference type="InterPro" id="IPR012902">
    <property type="entry name" value="N_methyl_site"/>
</dbReference>
<dbReference type="SUPFAM" id="SSF54523">
    <property type="entry name" value="Pili subunits"/>
    <property type="match status" value="1"/>
</dbReference>
<dbReference type="GO" id="GO:0015628">
    <property type="term" value="P:protein secretion by the type II secretion system"/>
    <property type="evidence" value="ECO:0007669"/>
    <property type="project" value="InterPro"/>
</dbReference>
<keyword evidence="1" id="KW-1133">Transmembrane helix</keyword>
<reference evidence="2 3" key="1">
    <citation type="submission" date="2019-03" db="EMBL/GenBank/DDBJ databases">
        <title>Genomic Encyclopedia of Type Strains, Phase IV (KMG-IV): sequencing the most valuable type-strain genomes for metagenomic binning, comparative biology and taxonomic classification.</title>
        <authorList>
            <person name="Goeker M."/>
        </authorList>
    </citation>
    <scope>NUCLEOTIDE SEQUENCE [LARGE SCALE GENOMIC DNA]</scope>
    <source>
        <strain evidence="2 3">DSM 103792</strain>
    </source>
</reference>
<gene>
    <name evidence="2" type="ORF">EV696_102122</name>
</gene>
<dbReference type="GO" id="GO:0005886">
    <property type="term" value="C:plasma membrane"/>
    <property type="evidence" value="ECO:0007669"/>
    <property type="project" value="UniProtKB-SubCell"/>
</dbReference>
<comment type="caution">
    <text evidence="2">The sequence shown here is derived from an EMBL/GenBank/DDBJ whole genome shotgun (WGS) entry which is preliminary data.</text>
</comment>